<evidence type="ECO:0000256" key="1">
    <source>
        <dbReference type="ARBA" id="ARBA00010692"/>
    </source>
</evidence>
<feature type="transmembrane region" description="Helical" evidence="3">
    <location>
        <begin position="39"/>
        <end position="61"/>
    </location>
</feature>
<gene>
    <name evidence="4" type="ORF">HNQ94_001872</name>
</gene>
<keyword evidence="3" id="KW-0812">Transmembrane</keyword>
<evidence type="ECO:0000313" key="4">
    <source>
        <dbReference type="EMBL" id="MBB6453423.1"/>
    </source>
</evidence>
<keyword evidence="2" id="KW-1003">Cell membrane</keyword>
<dbReference type="Pfam" id="PF02632">
    <property type="entry name" value="BioY"/>
    <property type="match status" value="1"/>
</dbReference>
<dbReference type="Gene3D" id="1.10.1760.20">
    <property type="match status" value="1"/>
</dbReference>
<feature type="transmembrane region" description="Helical" evidence="3">
    <location>
        <begin position="12"/>
        <end position="33"/>
    </location>
</feature>
<accession>A0A841Q4Z1</accession>
<evidence type="ECO:0000256" key="3">
    <source>
        <dbReference type="SAM" id="Phobius"/>
    </source>
</evidence>
<keyword evidence="5" id="KW-1185">Reference proteome</keyword>
<organism evidence="4 5">
    <name type="scientific">Salirhabdus euzebyi</name>
    <dbReference type="NCBI Taxonomy" id="394506"/>
    <lineage>
        <taxon>Bacteria</taxon>
        <taxon>Bacillati</taxon>
        <taxon>Bacillota</taxon>
        <taxon>Bacilli</taxon>
        <taxon>Bacillales</taxon>
        <taxon>Bacillaceae</taxon>
        <taxon>Salirhabdus</taxon>
    </lineage>
</organism>
<feature type="transmembrane region" description="Helical" evidence="3">
    <location>
        <begin position="91"/>
        <end position="112"/>
    </location>
</feature>
<feature type="transmembrane region" description="Helical" evidence="3">
    <location>
        <begin position="170"/>
        <end position="189"/>
    </location>
</feature>
<proteinExistence type="inferred from homology"/>
<comment type="caution">
    <text evidence="4">The sequence shown here is derived from an EMBL/GenBank/DDBJ whole genome shotgun (WGS) entry which is preliminary data.</text>
</comment>
<dbReference type="EMBL" id="JACHGH010000005">
    <property type="protein sequence ID" value="MBB6453423.1"/>
    <property type="molecule type" value="Genomic_DNA"/>
</dbReference>
<feature type="transmembrane region" description="Helical" evidence="3">
    <location>
        <begin position="68"/>
        <end position="85"/>
    </location>
</feature>
<dbReference type="AlphaFoldDB" id="A0A841Q4Z1"/>
<evidence type="ECO:0000313" key="5">
    <source>
        <dbReference type="Proteomes" id="UP000581688"/>
    </source>
</evidence>
<reference evidence="4 5" key="1">
    <citation type="submission" date="2020-08" db="EMBL/GenBank/DDBJ databases">
        <title>Genomic Encyclopedia of Type Strains, Phase IV (KMG-IV): sequencing the most valuable type-strain genomes for metagenomic binning, comparative biology and taxonomic classification.</title>
        <authorList>
            <person name="Goeker M."/>
        </authorList>
    </citation>
    <scope>NUCLEOTIDE SEQUENCE [LARGE SCALE GENOMIC DNA]</scope>
    <source>
        <strain evidence="4 5">DSM 19612</strain>
    </source>
</reference>
<protein>
    <recommendedName>
        <fullName evidence="2">Biotin transporter</fullName>
    </recommendedName>
</protein>
<keyword evidence="2 3" id="KW-0472">Membrane</keyword>
<dbReference type="PANTHER" id="PTHR34295:SF1">
    <property type="entry name" value="BIOTIN TRANSPORTER BIOY"/>
    <property type="match status" value="1"/>
</dbReference>
<feature type="transmembrane region" description="Helical" evidence="3">
    <location>
        <begin position="124"/>
        <end position="150"/>
    </location>
</feature>
<sequence length="201" mass="21702">MTQSKRNFRTIDLTIGALFVGLMAIGANIAIWMPFLKVSIGSATVPISLQTFFATLAGLLLGKRLGAFSMFVYICVGCVGVPVFAEMTGGIGQLASPTGGFIISFIFVAWAAGYIVEKQQSSSYLTYAIAALAGLMMNYIIGTNFLYIALNTWMELSISYSAAWQSMIPFFIKDFALAFFVASLAKVLVTRVQLSKASYIA</sequence>
<dbReference type="GO" id="GO:0005886">
    <property type="term" value="C:plasma membrane"/>
    <property type="evidence" value="ECO:0007669"/>
    <property type="project" value="UniProtKB-SubCell"/>
</dbReference>
<dbReference type="RefSeq" id="WP_174497833.1">
    <property type="nucleotide sequence ID" value="NZ_CADDWK010000020.1"/>
</dbReference>
<dbReference type="PANTHER" id="PTHR34295">
    <property type="entry name" value="BIOTIN TRANSPORTER BIOY"/>
    <property type="match status" value="1"/>
</dbReference>
<dbReference type="Proteomes" id="UP000581688">
    <property type="component" value="Unassembled WGS sequence"/>
</dbReference>
<comment type="subcellular location">
    <subcellularLocation>
        <location evidence="2">Cell membrane</location>
        <topology evidence="2">Multi-pass membrane protein</topology>
    </subcellularLocation>
</comment>
<name>A0A841Q4Z1_9BACI</name>
<comment type="similarity">
    <text evidence="1 2">Belongs to the BioY family.</text>
</comment>
<dbReference type="InterPro" id="IPR003784">
    <property type="entry name" value="BioY"/>
</dbReference>
<dbReference type="GO" id="GO:0015225">
    <property type="term" value="F:biotin transmembrane transporter activity"/>
    <property type="evidence" value="ECO:0007669"/>
    <property type="project" value="UniProtKB-UniRule"/>
</dbReference>
<dbReference type="PIRSF" id="PIRSF016661">
    <property type="entry name" value="BioY"/>
    <property type="match status" value="1"/>
</dbReference>
<evidence type="ECO:0000256" key="2">
    <source>
        <dbReference type="PIRNR" id="PIRNR016661"/>
    </source>
</evidence>
<keyword evidence="3" id="KW-1133">Transmembrane helix</keyword>
<keyword evidence="2" id="KW-0813">Transport</keyword>